<evidence type="ECO:0000313" key="2">
    <source>
        <dbReference type="Proteomes" id="UP001320159"/>
    </source>
</evidence>
<dbReference type="InterPro" id="IPR014519">
    <property type="entry name" value="UCP024492"/>
</dbReference>
<keyword evidence="2" id="KW-1185">Reference proteome</keyword>
<sequence>MRNGPAQSMLSGYGTEDEEFFTVGYERTGSEDLYLLLKSFGVNCLVDVREVPWSRVPDYRKSALERRLEEYGEKYGHRIRYVSMPGLGNPEENRKSDKKEEEHADHYRRYALGKTLELERLRQLIKTSRTALMCYEKDPQKCHRSILARIMEEKYGLTHIDISGCVH</sequence>
<dbReference type="RefSeq" id="WP_230741185.1">
    <property type="nucleotide sequence ID" value="NZ_PGCK01000003.1"/>
</dbReference>
<gene>
    <name evidence="1" type="ORF">CUJ83_05005</name>
</gene>
<evidence type="ECO:0008006" key="3">
    <source>
        <dbReference type="Google" id="ProtNLM"/>
    </source>
</evidence>
<dbReference type="EMBL" id="PGCK01000003">
    <property type="protein sequence ID" value="MCD1294356.1"/>
    <property type="molecule type" value="Genomic_DNA"/>
</dbReference>
<protein>
    <recommendedName>
        <fullName evidence="3">DUF488 domain-containing protein</fullName>
    </recommendedName>
</protein>
<dbReference type="InterPro" id="IPR007438">
    <property type="entry name" value="DUF488"/>
</dbReference>
<accession>A0AAP2W6Q3</accession>
<dbReference type="Pfam" id="PF04343">
    <property type="entry name" value="DUF488"/>
    <property type="match status" value="1"/>
</dbReference>
<proteinExistence type="predicted"/>
<dbReference type="PANTHER" id="PTHR39337:SF1">
    <property type="entry name" value="BLR5642 PROTEIN"/>
    <property type="match status" value="1"/>
</dbReference>
<dbReference type="AlphaFoldDB" id="A0AAP2W6Q3"/>
<organism evidence="1 2">
    <name type="scientific">Methanooceanicella nereidis</name>
    <dbReference type="NCBI Taxonomy" id="2052831"/>
    <lineage>
        <taxon>Archaea</taxon>
        <taxon>Methanobacteriati</taxon>
        <taxon>Methanobacteriota</taxon>
        <taxon>Stenosarchaea group</taxon>
        <taxon>Methanomicrobia</taxon>
        <taxon>Methanocellales</taxon>
        <taxon>Methanocellaceae</taxon>
        <taxon>Methanooceanicella</taxon>
    </lineage>
</organism>
<dbReference type="PIRSF" id="PIRSF024492">
    <property type="entry name" value="UCP024492"/>
    <property type="match status" value="1"/>
</dbReference>
<reference evidence="1 2" key="1">
    <citation type="submission" date="2017-11" db="EMBL/GenBank/DDBJ databases">
        <title>Isolation and Characterization of Family Methanocellaceae Species from Potential Methane Hydrate Area Offshore Southwestern Taiwan.</title>
        <authorList>
            <person name="Zhang W.-L."/>
            <person name="Chen W.-C."/>
            <person name="Lai M.-C."/>
            <person name="Chen S.-C."/>
        </authorList>
    </citation>
    <scope>NUCLEOTIDE SEQUENCE [LARGE SCALE GENOMIC DNA]</scope>
    <source>
        <strain evidence="1 2">CWC-04</strain>
    </source>
</reference>
<name>A0AAP2W6Q3_9EURY</name>
<dbReference type="Proteomes" id="UP001320159">
    <property type="component" value="Unassembled WGS sequence"/>
</dbReference>
<evidence type="ECO:0000313" key="1">
    <source>
        <dbReference type="EMBL" id="MCD1294356.1"/>
    </source>
</evidence>
<dbReference type="PANTHER" id="PTHR39337">
    <property type="entry name" value="BLR5642 PROTEIN"/>
    <property type="match status" value="1"/>
</dbReference>
<comment type="caution">
    <text evidence="1">The sequence shown here is derived from an EMBL/GenBank/DDBJ whole genome shotgun (WGS) entry which is preliminary data.</text>
</comment>